<gene>
    <name evidence="2" type="ORF">HGB48_30105</name>
</gene>
<comment type="caution">
    <text evidence="2">The sequence shown here is derived from an EMBL/GenBank/DDBJ whole genome shotgun (WGS) entry which is preliminary data.</text>
</comment>
<evidence type="ECO:0000313" key="2">
    <source>
        <dbReference type="EMBL" id="NKZ07951.1"/>
    </source>
</evidence>
<dbReference type="Pfam" id="PF04149">
    <property type="entry name" value="DUF397"/>
    <property type="match status" value="1"/>
</dbReference>
<evidence type="ECO:0000259" key="1">
    <source>
        <dbReference type="Pfam" id="PF04149"/>
    </source>
</evidence>
<reference evidence="2 3" key="1">
    <citation type="submission" date="2020-04" db="EMBL/GenBank/DDBJ databases">
        <title>MicrobeNet Type strains.</title>
        <authorList>
            <person name="Nicholson A.C."/>
        </authorList>
    </citation>
    <scope>NUCLEOTIDE SEQUENCE [LARGE SCALE GENOMIC DNA]</scope>
    <source>
        <strain evidence="2 3">ATCC BAA-277</strain>
    </source>
</reference>
<accession>A0A846Z6M3</accession>
<dbReference type="RefSeq" id="WP_083946901.1">
    <property type="nucleotide sequence ID" value="NZ_JAAXPI010000066.1"/>
</dbReference>
<name>A0A846Z6M3_9ACTN</name>
<sequence length="69" mass="7454">MIKWRKASRSTSEGGACVELAQLHSAVGMRDSKDPHGPVFALSRETFRSLVRDVKAGNLDGPSKTSGRL</sequence>
<dbReference type="EMBL" id="JAAXPI010000066">
    <property type="protein sequence ID" value="NKZ07951.1"/>
    <property type="molecule type" value="Genomic_DNA"/>
</dbReference>
<evidence type="ECO:0000313" key="3">
    <source>
        <dbReference type="Proteomes" id="UP000579250"/>
    </source>
</evidence>
<dbReference type="AlphaFoldDB" id="A0A846Z6M3"/>
<protein>
    <submittedName>
        <fullName evidence="2">DUF397 domain-containing protein</fullName>
    </submittedName>
</protein>
<proteinExistence type="predicted"/>
<dbReference type="InterPro" id="IPR007278">
    <property type="entry name" value="DUF397"/>
</dbReference>
<dbReference type="Proteomes" id="UP000579250">
    <property type="component" value="Unassembled WGS sequence"/>
</dbReference>
<organism evidence="2 3">
    <name type="scientific">Actinomadura latina</name>
    <dbReference type="NCBI Taxonomy" id="163603"/>
    <lineage>
        <taxon>Bacteria</taxon>
        <taxon>Bacillati</taxon>
        <taxon>Actinomycetota</taxon>
        <taxon>Actinomycetes</taxon>
        <taxon>Streptosporangiales</taxon>
        <taxon>Thermomonosporaceae</taxon>
        <taxon>Actinomadura</taxon>
    </lineage>
</organism>
<feature type="domain" description="DUF397" evidence="1">
    <location>
        <begin position="3"/>
        <end position="55"/>
    </location>
</feature>
<keyword evidence="3" id="KW-1185">Reference proteome</keyword>